<organism evidence="1 2">
    <name type="scientific">Canavalia gladiata</name>
    <name type="common">Sword bean</name>
    <name type="synonym">Dolichos gladiatus</name>
    <dbReference type="NCBI Taxonomy" id="3824"/>
    <lineage>
        <taxon>Eukaryota</taxon>
        <taxon>Viridiplantae</taxon>
        <taxon>Streptophyta</taxon>
        <taxon>Embryophyta</taxon>
        <taxon>Tracheophyta</taxon>
        <taxon>Spermatophyta</taxon>
        <taxon>Magnoliopsida</taxon>
        <taxon>eudicotyledons</taxon>
        <taxon>Gunneridae</taxon>
        <taxon>Pentapetalae</taxon>
        <taxon>rosids</taxon>
        <taxon>fabids</taxon>
        <taxon>Fabales</taxon>
        <taxon>Fabaceae</taxon>
        <taxon>Papilionoideae</taxon>
        <taxon>50 kb inversion clade</taxon>
        <taxon>NPAAA clade</taxon>
        <taxon>indigoferoid/millettioid clade</taxon>
        <taxon>Phaseoleae</taxon>
        <taxon>Canavalia</taxon>
    </lineage>
</organism>
<evidence type="ECO:0000313" key="2">
    <source>
        <dbReference type="Proteomes" id="UP001367508"/>
    </source>
</evidence>
<dbReference type="Proteomes" id="UP001367508">
    <property type="component" value="Unassembled WGS sequence"/>
</dbReference>
<evidence type="ECO:0000313" key="1">
    <source>
        <dbReference type="EMBL" id="KAK7329057.1"/>
    </source>
</evidence>
<proteinExistence type="predicted"/>
<reference evidence="1 2" key="1">
    <citation type="submission" date="2024-01" db="EMBL/GenBank/DDBJ databases">
        <title>The genomes of 5 underutilized Papilionoideae crops provide insights into root nodulation and disease resistanc.</title>
        <authorList>
            <person name="Jiang F."/>
        </authorList>
    </citation>
    <scope>NUCLEOTIDE SEQUENCE [LARGE SCALE GENOMIC DNA]</scope>
    <source>
        <strain evidence="1">LVBAO_FW01</strain>
        <tissue evidence="1">Leaves</tissue>
    </source>
</reference>
<accession>A0AAN9QBI4</accession>
<protein>
    <submittedName>
        <fullName evidence="1">Uncharacterized protein</fullName>
    </submittedName>
</protein>
<dbReference type="AlphaFoldDB" id="A0AAN9QBI4"/>
<name>A0AAN9QBI4_CANGL</name>
<dbReference type="EMBL" id="JAYMYQ010000005">
    <property type="protein sequence ID" value="KAK7329057.1"/>
    <property type="molecule type" value="Genomic_DNA"/>
</dbReference>
<gene>
    <name evidence="1" type="ORF">VNO77_23202</name>
</gene>
<sequence>MPLGHARGQDFSIFHFYLRHTGGVAIIGLCKSSSTIAHTRDFKESHEATVVLFDPKFIDSKWQSLNSPGTLVSAANGFRLVQQPKCRDKGRSHGHDLRAVS</sequence>
<comment type="caution">
    <text evidence="1">The sequence shown here is derived from an EMBL/GenBank/DDBJ whole genome shotgun (WGS) entry which is preliminary data.</text>
</comment>
<keyword evidence="2" id="KW-1185">Reference proteome</keyword>